<dbReference type="InterPro" id="IPR043131">
    <property type="entry name" value="BCAT-like_N"/>
</dbReference>
<proteinExistence type="inferred from homology"/>
<dbReference type="InterPro" id="IPR043132">
    <property type="entry name" value="BCAT-like_C"/>
</dbReference>
<comment type="catalytic activity">
    <reaction evidence="13">
        <text>L-leucine + 2-oxoglutarate = 4-methyl-2-oxopentanoate + L-glutamate</text>
        <dbReference type="Rhea" id="RHEA:18321"/>
        <dbReference type="ChEBI" id="CHEBI:16810"/>
        <dbReference type="ChEBI" id="CHEBI:17865"/>
        <dbReference type="ChEBI" id="CHEBI:29985"/>
        <dbReference type="ChEBI" id="CHEBI:57427"/>
        <dbReference type="EC" id="2.6.1.42"/>
    </reaction>
</comment>
<comment type="similarity">
    <text evidence="6">Belongs to the class-IV pyridoxal-phosphate-dependent aminotransferase family.</text>
</comment>
<sequence length="310" mass="33942">MNDLTAPAHQTDADFSKGAAFCNGRYVPAGEASISIMDWGFGKSDVTYDVVHVWGGAFFRLDHHLARFERSVAGLRMSLPHDRGEIAEILTQCVRLSGLREAYVAMIATRGVPLPGMPRRPSAMQNRFYAYAIPWIDVIPADVQERGAHLIVAKTPRIAPESVDPTIKNFHWGDLVRAMFEAEDAGADNAVLLDSDGLVTEGPGFNVFMVKAGAVVSPDRGALEGITRQTVFDLCDDLGIPWEIRAITADELREADEIFTSTTAGGVMPASRIDGTILSNDRPGPISARLKDTYWQWHREGRDATPVDYG</sequence>
<comment type="function">
    <text evidence="2">Acts on leucine, isoleucine and valine.</text>
</comment>
<dbReference type="OrthoDB" id="9805628at2"/>
<dbReference type="SUPFAM" id="SSF56752">
    <property type="entry name" value="D-aminoacid aminotransferase-like PLP-dependent enzymes"/>
    <property type="match status" value="1"/>
</dbReference>
<dbReference type="GO" id="GO:0008652">
    <property type="term" value="P:amino acid biosynthetic process"/>
    <property type="evidence" value="ECO:0007669"/>
    <property type="project" value="UniProtKB-ARBA"/>
</dbReference>
<evidence type="ECO:0000256" key="3">
    <source>
        <dbReference type="ARBA" id="ARBA00004824"/>
    </source>
</evidence>
<evidence type="ECO:0000256" key="9">
    <source>
        <dbReference type="ARBA" id="ARBA00022898"/>
    </source>
</evidence>
<gene>
    <name evidence="14" type="ORF">SAMN05660686_01944</name>
</gene>
<comment type="pathway">
    <text evidence="3">Amino-acid biosynthesis; L-isoleucine biosynthesis; L-isoleucine from 2-oxobutanoate: step 4/4.</text>
</comment>
<dbReference type="InterPro" id="IPR050571">
    <property type="entry name" value="Class-IV_PLP-Dep_Aminotrnsfr"/>
</dbReference>
<dbReference type="RefSeq" id="WP_093149923.1">
    <property type="nucleotide sequence ID" value="NZ_FNBW01000005.1"/>
</dbReference>
<keyword evidence="10" id="KW-0028">Amino-acid biosynthesis</keyword>
<keyword evidence="9" id="KW-0663">Pyridoxal phosphate</keyword>
<reference evidence="14 15" key="1">
    <citation type="submission" date="2016-10" db="EMBL/GenBank/DDBJ databases">
        <authorList>
            <person name="Varghese N."/>
            <person name="Submissions S."/>
        </authorList>
    </citation>
    <scope>NUCLEOTIDE SEQUENCE [LARGE SCALE GENOMIC DNA]</scope>
    <source>
        <strain evidence="14 15">DSM 18839</strain>
    </source>
</reference>
<dbReference type="Proteomes" id="UP000198615">
    <property type="component" value="Unassembled WGS sequence"/>
</dbReference>
<dbReference type="EC" id="2.6.1.42" evidence="7"/>
<dbReference type="EMBL" id="FNBW01000005">
    <property type="protein sequence ID" value="SDF65648.1"/>
    <property type="molecule type" value="Genomic_DNA"/>
</dbReference>
<evidence type="ECO:0000256" key="4">
    <source>
        <dbReference type="ARBA" id="ARBA00004931"/>
    </source>
</evidence>
<dbReference type="PANTHER" id="PTHR42743">
    <property type="entry name" value="AMINO-ACID AMINOTRANSFERASE"/>
    <property type="match status" value="1"/>
</dbReference>
<comment type="pathway">
    <text evidence="4">Amino-acid biosynthesis; L-valine biosynthesis; L-valine from pyruvate: step 4/4.</text>
</comment>
<comment type="caution">
    <text evidence="14">The sequence shown here is derived from an EMBL/GenBank/DDBJ whole genome shotgun (WGS) entry which is preliminary data.</text>
</comment>
<evidence type="ECO:0000256" key="13">
    <source>
        <dbReference type="ARBA" id="ARBA00049229"/>
    </source>
</evidence>
<dbReference type="InterPro" id="IPR036038">
    <property type="entry name" value="Aminotransferase-like"/>
</dbReference>
<evidence type="ECO:0000256" key="10">
    <source>
        <dbReference type="ARBA" id="ARBA00023304"/>
    </source>
</evidence>
<evidence type="ECO:0000256" key="5">
    <source>
        <dbReference type="ARBA" id="ARBA00005072"/>
    </source>
</evidence>
<dbReference type="Gene3D" id="3.20.10.10">
    <property type="entry name" value="D-amino Acid Aminotransferase, subunit A, domain 2"/>
    <property type="match status" value="1"/>
</dbReference>
<dbReference type="Pfam" id="PF01063">
    <property type="entry name" value="Aminotran_4"/>
    <property type="match status" value="1"/>
</dbReference>
<evidence type="ECO:0000256" key="2">
    <source>
        <dbReference type="ARBA" id="ARBA00003109"/>
    </source>
</evidence>
<dbReference type="PANTHER" id="PTHR42743:SF11">
    <property type="entry name" value="AMINODEOXYCHORISMATE LYASE"/>
    <property type="match status" value="1"/>
</dbReference>
<name>A0A8G2BH18_9PROT</name>
<evidence type="ECO:0000256" key="8">
    <source>
        <dbReference type="ARBA" id="ARBA00014472"/>
    </source>
</evidence>
<evidence type="ECO:0000256" key="1">
    <source>
        <dbReference type="ARBA" id="ARBA00001933"/>
    </source>
</evidence>
<dbReference type="FunFam" id="3.20.10.10:FF:000002">
    <property type="entry name" value="D-alanine aminotransferase"/>
    <property type="match status" value="1"/>
</dbReference>
<dbReference type="GO" id="GO:0004084">
    <property type="term" value="F:branched-chain-amino-acid transaminase activity"/>
    <property type="evidence" value="ECO:0007669"/>
    <property type="project" value="UniProtKB-EC"/>
</dbReference>
<keyword evidence="14" id="KW-0032">Aminotransferase</keyword>
<evidence type="ECO:0000313" key="14">
    <source>
        <dbReference type="EMBL" id="SDF65648.1"/>
    </source>
</evidence>
<comment type="cofactor">
    <cofactor evidence="1">
        <name>pyridoxal 5'-phosphate</name>
        <dbReference type="ChEBI" id="CHEBI:597326"/>
    </cofactor>
</comment>
<dbReference type="GO" id="GO:0009082">
    <property type="term" value="P:branched-chain amino acid biosynthetic process"/>
    <property type="evidence" value="ECO:0007669"/>
    <property type="project" value="UniProtKB-KW"/>
</dbReference>
<comment type="catalytic activity">
    <reaction evidence="11">
        <text>L-valine + 2-oxoglutarate = 3-methyl-2-oxobutanoate + L-glutamate</text>
        <dbReference type="Rhea" id="RHEA:24813"/>
        <dbReference type="ChEBI" id="CHEBI:11851"/>
        <dbReference type="ChEBI" id="CHEBI:16810"/>
        <dbReference type="ChEBI" id="CHEBI:29985"/>
        <dbReference type="ChEBI" id="CHEBI:57762"/>
        <dbReference type="EC" id="2.6.1.42"/>
    </reaction>
</comment>
<comment type="pathway">
    <text evidence="5">Amino-acid biosynthesis; L-leucine biosynthesis; L-leucine from 3-methyl-2-oxobutanoate: step 4/4.</text>
</comment>
<organism evidence="14 15">
    <name type="scientific">Thalassobaculum litoreum DSM 18839</name>
    <dbReference type="NCBI Taxonomy" id="1123362"/>
    <lineage>
        <taxon>Bacteria</taxon>
        <taxon>Pseudomonadati</taxon>
        <taxon>Pseudomonadota</taxon>
        <taxon>Alphaproteobacteria</taxon>
        <taxon>Rhodospirillales</taxon>
        <taxon>Thalassobaculaceae</taxon>
        <taxon>Thalassobaculum</taxon>
    </lineage>
</organism>
<evidence type="ECO:0000256" key="11">
    <source>
        <dbReference type="ARBA" id="ARBA00048212"/>
    </source>
</evidence>
<keyword evidence="14" id="KW-0808">Transferase</keyword>
<keyword evidence="10" id="KW-0100">Branched-chain amino acid biosynthesis</keyword>
<evidence type="ECO:0000256" key="12">
    <source>
        <dbReference type="ARBA" id="ARBA00048798"/>
    </source>
</evidence>
<evidence type="ECO:0000256" key="7">
    <source>
        <dbReference type="ARBA" id="ARBA00013053"/>
    </source>
</evidence>
<dbReference type="AlphaFoldDB" id="A0A8G2BH18"/>
<comment type="catalytic activity">
    <reaction evidence="12">
        <text>L-isoleucine + 2-oxoglutarate = (S)-3-methyl-2-oxopentanoate + L-glutamate</text>
        <dbReference type="Rhea" id="RHEA:24801"/>
        <dbReference type="ChEBI" id="CHEBI:16810"/>
        <dbReference type="ChEBI" id="CHEBI:29985"/>
        <dbReference type="ChEBI" id="CHEBI:35146"/>
        <dbReference type="ChEBI" id="CHEBI:58045"/>
        <dbReference type="EC" id="2.6.1.42"/>
    </reaction>
</comment>
<dbReference type="Gene3D" id="3.30.470.10">
    <property type="match status" value="1"/>
</dbReference>
<protein>
    <recommendedName>
        <fullName evidence="8">Probable branched-chain-amino-acid aminotransferase</fullName>
        <ecNumber evidence="7">2.6.1.42</ecNumber>
    </recommendedName>
</protein>
<accession>A0A8G2BH18</accession>
<keyword evidence="15" id="KW-1185">Reference proteome</keyword>
<dbReference type="InterPro" id="IPR001544">
    <property type="entry name" value="Aminotrans_IV"/>
</dbReference>
<evidence type="ECO:0000256" key="6">
    <source>
        <dbReference type="ARBA" id="ARBA00009320"/>
    </source>
</evidence>
<dbReference type="SMR" id="A0A8G2BH18"/>
<evidence type="ECO:0000313" key="15">
    <source>
        <dbReference type="Proteomes" id="UP000198615"/>
    </source>
</evidence>